<dbReference type="STRING" id="407022.SAMN05661044_03267"/>
<accession>A0A1H7SKW9</accession>
<dbReference type="GO" id="GO:0043024">
    <property type="term" value="F:ribosomal small subunit binding"/>
    <property type="evidence" value="ECO:0007669"/>
    <property type="project" value="TreeGrafter"/>
</dbReference>
<dbReference type="Pfam" id="PF02033">
    <property type="entry name" value="RBFA"/>
    <property type="match status" value="1"/>
</dbReference>
<sequence length="124" mass="14336">MATTESKRQQRFASVIQQDLADIFQREGSAWAPDTLVTVTRVRVTPDLAIARIYLSLFNAKNKQLTIANIKSHAGEIRYKLGARIKNQARIVPQLEFFIDDTNEYVEHMDKLFEKISKEPRQED</sequence>
<dbReference type="Gene3D" id="3.30.300.20">
    <property type="match status" value="1"/>
</dbReference>
<comment type="subcellular location">
    <subcellularLocation>
        <location evidence="2">Cytoplasm</location>
    </subcellularLocation>
</comment>
<comment type="subunit">
    <text evidence="2">Monomer. Binds 30S ribosomal subunits, but not 50S ribosomal subunits or 70S ribosomes.</text>
</comment>
<dbReference type="OrthoDB" id="9811910at2"/>
<name>A0A1H7SKW9_OLID1</name>
<reference evidence="4" key="1">
    <citation type="submission" date="2016-10" db="EMBL/GenBank/DDBJ databases">
        <authorList>
            <person name="Varghese N."/>
            <person name="Submissions S."/>
        </authorList>
    </citation>
    <scope>NUCLEOTIDE SEQUENCE [LARGE SCALE GENOMIC DNA]</scope>
    <source>
        <strain evidence="4">DSM 18733</strain>
    </source>
</reference>
<evidence type="ECO:0000256" key="1">
    <source>
        <dbReference type="ARBA" id="ARBA00022517"/>
    </source>
</evidence>
<dbReference type="NCBIfam" id="TIGR00082">
    <property type="entry name" value="rbfA"/>
    <property type="match status" value="1"/>
</dbReference>
<evidence type="ECO:0000256" key="2">
    <source>
        <dbReference type="HAMAP-Rule" id="MF_00003"/>
    </source>
</evidence>
<dbReference type="GO" id="GO:0030490">
    <property type="term" value="P:maturation of SSU-rRNA"/>
    <property type="evidence" value="ECO:0007669"/>
    <property type="project" value="UniProtKB-UniRule"/>
</dbReference>
<dbReference type="RefSeq" id="WP_093326404.1">
    <property type="nucleotide sequence ID" value="NZ_FOAF01000003.1"/>
</dbReference>
<protein>
    <recommendedName>
        <fullName evidence="2">Ribosome-binding factor A</fullName>
    </recommendedName>
</protein>
<dbReference type="HAMAP" id="MF_00003">
    <property type="entry name" value="RbfA"/>
    <property type="match status" value="1"/>
</dbReference>
<dbReference type="SUPFAM" id="SSF89919">
    <property type="entry name" value="Ribosome-binding factor A, RbfA"/>
    <property type="match status" value="1"/>
</dbReference>
<dbReference type="Proteomes" id="UP000199421">
    <property type="component" value="Unassembled WGS sequence"/>
</dbReference>
<proteinExistence type="inferred from homology"/>
<dbReference type="EMBL" id="FOAF01000003">
    <property type="protein sequence ID" value="SEL73029.1"/>
    <property type="molecule type" value="Genomic_DNA"/>
</dbReference>
<comment type="similarity">
    <text evidence="2">Belongs to the RbfA family.</text>
</comment>
<dbReference type="InterPro" id="IPR015946">
    <property type="entry name" value="KH_dom-like_a/b"/>
</dbReference>
<dbReference type="PANTHER" id="PTHR33515">
    <property type="entry name" value="RIBOSOME-BINDING FACTOR A, CHLOROPLASTIC-RELATED"/>
    <property type="match status" value="1"/>
</dbReference>
<keyword evidence="2" id="KW-0963">Cytoplasm</keyword>
<keyword evidence="4" id="KW-1185">Reference proteome</keyword>
<comment type="function">
    <text evidence="2">One of several proteins that assist in the late maturation steps of the functional core of the 30S ribosomal subunit. Associates with free 30S ribosomal subunits (but not with 30S subunits that are part of 70S ribosomes or polysomes). Required for efficient processing of 16S rRNA. May interact with the 5'-terminal helix region of 16S rRNA.</text>
</comment>
<keyword evidence="1 2" id="KW-0690">Ribosome biogenesis</keyword>
<dbReference type="InterPro" id="IPR000238">
    <property type="entry name" value="RbfA"/>
</dbReference>
<dbReference type="InterPro" id="IPR023799">
    <property type="entry name" value="RbfA_dom_sf"/>
</dbReference>
<dbReference type="GO" id="GO:0005829">
    <property type="term" value="C:cytosol"/>
    <property type="evidence" value="ECO:0007669"/>
    <property type="project" value="TreeGrafter"/>
</dbReference>
<gene>
    <name evidence="2" type="primary">rbfA</name>
    <name evidence="3" type="ORF">SAMN05661044_03267</name>
</gene>
<evidence type="ECO:0000313" key="4">
    <source>
        <dbReference type="Proteomes" id="UP000199421"/>
    </source>
</evidence>
<evidence type="ECO:0000313" key="3">
    <source>
        <dbReference type="EMBL" id="SEL73029.1"/>
    </source>
</evidence>
<dbReference type="AlphaFoldDB" id="A0A1H7SKW9"/>
<organism evidence="3 4">
    <name type="scientific">Olivibacter domesticus</name>
    <name type="common">Pseudosphingobacterium domesticum</name>
    <dbReference type="NCBI Taxonomy" id="407022"/>
    <lineage>
        <taxon>Bacteria</taxon>
        <taxon>Pseudomonadati</taxon>
        <taxon>Bacteroidota</taxon>
        <taxon>Sphingobacteriia</taxon>
        <taxon>Sphingobacteriales</taxon>
        <taxon>Sphingobacteriaceae</taxon>
        <taxon>Olivibacter</taxon>
    </lineage>
</organism>
<dbReference type="PANTHER" id="PTHR33515:SF1">
    <property type="entry name" value="RIBOSOME-BINDING FACTOR A, CHLOROPLASTIC-RELATED"/>
    <property type="match status" value="1"/>
</dbReference>